<dbReference type="InterPro" id="IPR057566">
    <property type="entry name" value="TPR_TTI1_N"/>
</dbReference>
<evidence type="ECO:0000313" key="4">
    <source>
        <dbReference type="Proteomes" id="UP001465755"/>
    </source>
</evidence>
<dbReference type="EMBL" id="JALJOQ010000192">
    <property type="protein sequence ID" value="KAK9790525.1"/>
    <property type="molecule type" value="Genomic_DNA"/>
</dbReference>
<feature type="domain" description="TTI1 N-terminal TPR" evidence="2">
    <location>
        <begin position="7"/>
        <end position="316"/>
    </location>
</feature>
<dbReference type="GO" id="GO:0005737">
    <property type="term" value="C:cytoplasm"/>
    <property type="evidence" value="ECO:0007669"/>
    <property type="project" value="TreeGrafter"/>
</dbReference>
<reference evidence="3 4" key="1">
    <citation type="journal article" date="2024" name="Nat. Commun.">
        <title>Phylogenomics reveals the evolutionary origins of lichenization in chlorophyte algae.</title>
        <authorList>
            <person name="Puginier C."/>
            <person name="Libourel C."/>
            <person name="Otte J."/>
            <person name="Skaloud P."/>
            <person name="Haon M."/>
            <person name="Grisel S."/>
            <person name="Petersen M."/>
            <person name="Berrin J.G."/>
            <person name="Delaux P.M."/>
            <person name="Dal Grande F."/>
            <person name="Keller J."/>
        </authorList>
    </citation>
    <scope>NUCLEOTIDE SEQUENCE [LARGE SCALE GENOMIC DNA]</scope>
    <source>
        <strain evidence="3 4">SAG 2036</strain>
    </source>
</reference>
<dbReference type="Proteomes" id="UP001465755">
    <property type="component" value="Unassembled WGS sequence"/>
</dbReference>
<proteinExistence type="predicted"/>
<evidence type="ECO:0000259" key="2">
    <source>
        <dbReference type="Pfam" id="PF24173"/>
    </source>
</evidence>
<accession>A0AAW1NMX6</accession>
<dbReference type="PANTHER" id="PTHR18460:SF3">
    <property type="entry name" value="TELO2-INTERACTING PROTEIN 1 HOMOLOG"/>
    <property type="match status" value="1"/>
</dbReference>
<gene>
    <name evidence="3" type="ORF">WJX73_010492</name>
</gene>
<sequence>MQLRDQPQALAQSLLSLQTVVSTAGRPGLQACVDYVLLPLVHLMDSIAHLSKGGDDDSQELVPFPAASSQKVAEAAVACASALLERCMPEGEAVINLLPRFAAVAQLDRNSASEEVRLAALQCLEAMLRSSTLKSQESASAAAEGEVAAGRAGSGAIRVVAIRALGCLIACVGPGDSWAFPLPGIVGRLGKALNAAAPSPGAQAPAADHATAGLDAMHALRQLDAKARGNAVGNGHDADLSVDAAGDSGTHAPPTANGSGPTAASMYVRRDVAWLSHAAPRLEKLLGSVMPPLCLHPAHSVRAALSSGLQVVQQWCIADPPQPWDVLLAALDKLVDRIGPQLFQHLVEIRNIGGDCCQAEDRGLPDPWAPLHAVLNLAETDHIRAKIQEAYGAIHTAGRVDTNTSNNNSTGRLTLSTNLTEKPHALLALLVLADAGRGGVPLKGLARHVLTMAGGRYTWANKLYSLTDDIKRNRHSVGGLAVIMRDTMRQNTVLFTTSKRGYYFLRDYSRAIFDRIEDPEDAATVSKASLKYDQELAGGIPVTAVTTLQPRVLHILRAATAAAEPELRNLCISPAAAVCGTTPAVSPNTAGAASRIGPHKMLHTHALLHSSYIFNVISVWCCGRLHLPPLTDPTAGSQHQSLQTSGWIVG</sequence>
<protein>
    <recommendedName>
        <fullName evidence="2">TTI1 N-terminal TPR domain-containing protein</fullName>
    </recommendedName>
</protein>
<dbReference type="Pfam" id="PF24173">
    <property type="entry name" value="TPR_TTI1_N"/>
    <property type="match status" value="1"/>
</dbReference>
<dbReference type="InterPro" id="IPR016024">
    <property type="entry name" value="ARM-type_fold"/>
</dbReference>
<evidence type="ECO:0000256" key="1">
    <source>
        <dbReference type="SAM" id="MobiDB-lite"/>
    </source>
</evidence>
<feature type="region of interest" description="Disordered" evidence="1">
    <location>
        <begin position="231"/>
        <end position="262"/>
    </location>
</feature>
<evidence type="ECO:0000313" key="3">
    <source>
        <dbReference type="EMBL" id="KAK9790525.1"/>
    </source>
</evidence>
<dbReference type="PANTHER" id="PTHR18460">
    <property type="entry name" value="TEL2 INTERACTING PROTEIN 1 TTI1 FAMILY MEMBER"/>
    <property type="match status" value="1"/>
</dbReference>
<dbReference type="SUPFAM" id="SSF48371">
    <property type="entry name" value="ARM repeat"/>
    <property type="match status" value="1"/>
</dbReference>
<dbReference type="InterPro" id="IPR052587">
    <property type="entry name" value="TELO2-interacting_protein_1"/>
</dbReference>
<comment type="caution">
    <text evidence="3">The sequence shown here is derived from an EMBL/GenBank/DDBJ whole genome shotgun (WGS) entry which is preliminary data.</text>
</comment>
<keyword evidence="4" id="KW-1185">Reference proteome</keyword>
<organism evidence="3 4">
    <name type="scientific">Symbiochloris irregularis</name>
    <dbReference type="NCBI Taxonomy" id="706552"/>
    <lineage>
        <taxon>Eukaryota</taxon>
        <taxon>Viridiplantae</taxon>
        <taxon>Chlorophyta</taxon>
        <taxon>core chlorophytes</taxon>
        <taxon>Trebouxiophyceae</taxon>
        <taxon>Trebouxiales</taxon>
        <taxon>Trebouxiaceae</taxon>
        <taxon>Symbiochloris</taxon>
    </lineage>
</organism>
<name>A0AAW1NMX6_9CHLO</name>
<dbReference type="AlphaFoldDB" id="A0AAW1NMX6"/>